<keyword evidence="2 3" id="KW-0238">DNA-binding</keyword>
<dbReference type="InterPro" id="IPR001647">
    <property type="entry name" value="HTH_TetR"/>
</dbReference>
<evidence type="ECO:0000313" key="6">
    <source>
        <dbReference type="Proteomes" id="UP001225034"/>
    </source>
</evidence>
<dbReference type="SUPFAM" id="SSF46689">
    <property type="entry name" value="Homeodomain-like"/>
    <property type="match status" value="1"/>
</dbReference>
<dbReference type="EMBL" id="JAUSUA010000006">
    <property type="protein sequence ID" value="MDQ0208574.1"/>
    <property type="molecule type" value="Genomic_DNA"/>
</dbReference>
<dbReference type="PANTHER" id="PTHR43479">
    <property type="entry name" value="ACREF/ENVCD OPERON REPRESSOR-RELATED"/>
    <property type="match status" value="1"/>
</dbReference>
<name>A0ABT9YNH6_9BACI</name>
<dbReference type="Pfam" id="PF00440">
    <property type="entry name" value="TetR_N"/>
    <property type="match status" value="1"/>
</dbReference>
<feature type="DNA-binding region" description="H-T-H motif" evidence="3">
    <location>
        <begin position="32"/>
        <end position="51"/>
    </location>
</feature>
<dbReference type="Proteomes" id="UP001225034">
    <property type="component" value="Unassembled WGS sequence"/>
</dbReference>
<comment type="caution">
    <text evidence="5">The sequence shown here is derived from an EMBL/GenBank/DDBJ whole genome shotgun (WGS) entry which is preliminary data.</text>
</comment>
<evidence type="ECO:0000256" key="1">
    <source>
        <dbReference type="ARBA" id="ARBA00022491"/>
    </source>
</evidence>
<dbReference type="InterPro" id="IPR009057">
    <property type="entry name" value="Homeodomain-like_sf"/>
</dbReference>
<sequence length="180" mass="21055">MKKQDPRIKRTRKLIINTFYELAKRKSFEEVSIADITKEAEINRSTFYYHFVDKYDLIDAIQNEVITNEIFKDLESEDKINERTINYIMKAIIDSQTGLSLHCQKAYDTLKPKIEEDIKKHLTTSLYRLLNKIDGENSNHLIKATFWSWGIYGVTMTCIKGDETIDSALPKVMKIVNLKI</sequence>
<dbReference type="Gene3D" id="1.10.357.10">
    <property type="entry name" value="Tetracycline Repressor, domain 2"/>
    <property type="match status" value="1"/>
</dbReference>
<dbReference type="RefSeq" id="WP_306984742.1">
    <property type="nucleotide sequence ID" value="NZ_JAUSUA010000006.1"/>
</dbReference>
<evidence type="ECO:0000256" key="2">
    <source>
        <dbReference type="ARBA" id="ARBA00023125"/>
    </source>
</evidence>
<protein>
    <submittedName>
        <fullName evidence="5">AcrR family transcriptional regulator</fullName>
    </submittedName>
</protein>
<dbReference type="PANTHER" id="PTHR43479:SF7">
    <property type="entry name" value="TETR-FAMILY TRANSCRIPTIONAL REGULATOR"/>
    <property type="match status" value="1"/>
</dbReference>
<evidence type="ECO:0000313" key="5">
    <source>
        <dbReference type="EMBL" id="MDQ0208574.1"/>
    </source>
</evidence>
<accession>A0ABT9YNH6</accession>
<reference evidence="5 6" key="1">
    <citation type="submission" date="2023-07" db="EMBL/GenBank/DDBJ databases">
        <title>Genomic Encyclopedia of Type Strains, Phase IV (KMG-IV): sequencing the most valuable type-strain genomes for metagenomic binning, comparative biology and taxonomic classification.</title>
        <authorList>
            <person name="Goeker M."/>
        </authorList>
    </citation>
    <scope>NUCLEOTIDE SEQUENCE [LARGE SCALE GENOMIC DNA]</scope>
    <source>
        <strain evidence="5 6">DSM 19154</strain>
    </source>
</reference>
<gene>
    <name evidence="5" type="ORF">J2S05_003386</name>
</gene>
<evidence type="ECO:0000259" key="4">
    <source>
        <dbReference type="PROSITE" id="PS50977"/>
    </source>
</evidence>
<keyword evidence="1" id="KW-0678">Repressor</keyword>
<dbReference type="PROSITE" id="PS50977">
    <property type="entry name" value="HTH_TETR_2"/>
    <property type="match status" value="1"/>
</dbReference>
<organism evidence="5 6">
    <name type="scientific">Alkalicoccobacillus murimartini</name>
    <dbReference type="NCBI Taxonomy" id="171685"/>
    <lineage>
        <taxon>Bacteria</taxon>
        <taxon>Bacillati</taxon>
        <taxon>Bacillota</taxon>
        <taxon>Bacilli</taxon>
        <taxon>Bacillales</taxon>
        <taxon>Bacillaceae</taxon>
        <taxon>Alkalicoccobacillus</taxon>
    </lineage>
</organism>
<feature type="domain" description="HTH tetR-type" evidence="4">
    <location>
        <begin position="9"/>
        <end position="69"/>
    </location>
</feature>
<evidence type="ECO:0000256" key="3">
    <source>
        <dbReference type="PROSITE-ProRule" id="PRU00335"/>
    </source>
</evidence>
<dbReference type="InterPro" id="IPR050624">
    <property type="entry name" value="HTH-type_Tx_Regulator"/>
</dbReference>
<proteinExistence type="predicted"/>
<keyword evidence="6" id="KW-1185">Reference proteome</keyword>